<keyword evidence="1" id="KW-0614">Plasmid</keyword>
<dbReference type="EMBL" id="KJ410765">
    <property type="protein sequence ID" value="AKG47391.1"/>
    <property type="molecule type" value="Genomic_DNA"/>
</dbReference>
<protein>
    <recommendedName>
        <fullName evidence="2">Resolvase/invertase-type recombinase catalytic domain-containing protein</fullName>
    </recommendedName>
</protein>
<organism evidence="1">
    <name type="scientific">Arthrobacter sp. 68b</name>
    <dbReference type="NCBI Taxonomy" id="311808"/>
    <lineage>
        <taxon>Bacteria</taxon>
        <taxon>Bacillati</taxon>
        <taxon>Actinomycetota</taxon>
        <taxon>Actinomycetes</taxon>
        <taxon>Micrococcales</taxon>
        <taxon>Micrococcaceae</taxon>
        <taxon>Arthrobacter</taxon>
    </lineage>
</organism>
<dbReference type="SUPFAM" id="SSF53041">
    <property type="entry name" value="Resolvase-like"/>
    <property type="match status" value="1"/>
</dbReference>
<dbReference type="InterPro" id="IPR036162">
    <property type="entry name" value="Resolvase-like_N_sf"/>
</dbReference>
<name>A0A0F7G310_9MICC</name>
<geneLocation type="plasmid" evidence="1">
    <name>p2MP</name>
</geneLocation>
<evidence type="ECO:0000313" key="1">
    <source>
        <dbReference type="EMBL" id="AKG47391.1"/>
    </source>
</evidence>
<dbReference type="AlphaFoldDB" id="A0A0F7G310"/>
<dbReference type="GO" id="GO:0003677">
    <property type="term" value="F:DNA binding"/>
    <property type="evidence" value="ECO:0007669"/>
    <property type="project" value="InterPro"/>
</dbReference>
<reference evidence="1" key="2">
    <citation type="submission" date="2014-02" db="EMBL/GenBank/DDBJ databases">
        <title>Plasmid-mediated 2-methylpyridine and pyridine degradation in Arthrobacter sp. 68b.</title>
        <authorList>
            <person name="Stanislauskiene R."/>
            <person name="Rutkiene R."/>
            <person name="Gasparaviciute R."/>
            <person name="Meskiene R."/>
            <person name="Bachamatova I."/>
            <person name="Marcinkeviciene L."/>
            <person name="Meskys R."/>
        </authorList>
    </citation>
    <scope>NUCLEOTIDE SEQUENCE</scope>
    <source>
        <strain evidence="1">68b</strain>
        <plasmid evidence="1">p2MP</plasmid>
    </source>
</reference>
<dbReference type="GO" id="GO:0000150">
    <property type="term" value="F:DNA strand exchange activity"/>
    <property type="evidence" value="ECO:0007669"/>
    <property type="project" value="InterPro"/>
</dbReference>
<sequence length="78" mass="9197">MQLSEQRLEVHPNLTKRIMYVRVSTLDRSGQRQHDRLVLDGVCTNKASGRNIARAEQLAELLRFVRVFSTWNCRQRRS</sequence>
<evidence type="ECO:0008006" key="2">
    <source>
        <dbReference type="Google" id="ProtNLM"/>
    </source>
</evidence>
<reference evidence="1" key="1">
    <citation type="journal article" date="2011" name="Biologija">
        <title>Analysis of phthalate degradation operon from Arthrobacter sp. 68b.</title>
        <authorList>
            <person name="Stanislauskiene R."/>
            <person name="Rudenkov M."/>
            <person name="Karvelis L."/>
            <person name="Gasparaviciute R."/>
            <person name="Meskiene R."/>
            <person name="Casaite V."/>
            <person name="Meskys R."/>
        </authorList>
    </citation>
    <scope>NUCLEOTIDE SEQUENCE</scope>
    <source>
        <strain evidence="1">68b</strain>
        <plasmid evidence="1">p2MP</plasmid>
    </source>
</reference>
<proteinExistence type="predicted"/>
<accession>A0A0F7G310</accession>